<feature type="domain" description="JmjC" evidence="1">
    <location>
        <begin position="129"/>
        <end position="290"/>
    </location>
</feature>
<organism evidence="2 3">
    <name type="scientific">Heliocybe sulcata</name>
    <dbReference type="NCBI Taxonomy" id="5364"/>
    <lineage>
        <taxon>Eukaryota</taxon>
        <taxon>Fungi</taxon>
        <taxon>Dikarya</taxon>
        <taxon>Basidiomycota</taxon>
        <taxon>Agaricomycotina</taxon>
        <taxon>Agaricomycetes</taxon>
        <taxon>Gloeophyllales</taxon>
        <taxon>Gloeophyllaceae</taxon>
        <taxon>Heliocybe</taxon>
    </lineage>
</organism>
<dbReference type="GO" id="GO:0043565">
    <property type="term" value="F:sequence-specific DNA binding"/>
    <property type="evidence" value="ECO:0007669"/>
    <property type="project" value="TreeGrafter"/>
</dbReference>
<sequence length="408" mass="46633">MQDSTFEMEETSPPSKRCRDQALDYLAATPSYEEFLDRYLLPLKPCLIAMPELSLWGASQRWLKQTDDGPSPDIDGLERAFRDSQVDVAFCEETDEYGGQRRDRMLFSEFATIWRENPNAKLYLKDFHFCIAGQSAAHQTPEIFADDWLNSYSISKSRGADDFRFVYLGQDGSNTNFHRDVYGSHSWSCSLAGTKRWRFLAPEFMHLVRDETTGDMPAGLFLPGIESQYPRITNARERVLTIWQYPGEAVFVPSGWLHEVKNFGETLSVNHNWANTACLHRMAGALQDEVRLGQSALDGFNLGSPEEVAILVQDLTVRNFGWGWKEFFEMIKWRYTSRDRGRNAIPRVPIKQEVAWEEAPDDLRPSPKVEGQIVSQVIQDWLGSNDSKYLPQAKAVAEDVLKHVQGVD</sequence>
<name>A0A5C3MZB8_9AGAM</name>
<dbReference type="Gene3D" id="2.60.120.650">
    <property type="entry name" value="Cupin"/>
    <property type="match status" value="1"/>
</dbReference>
<proteinExistence type="predicted"/>
<dbReference type="OrthoDB" id="424465at2759"/>
<evidence type="ECO:0000313" key="3">
    <source>
        <dbReference type="Proteomes" id="UP000305948"/>
    </source>
</evidence>
<dbReference type="GO" id="GO:0005737">
    <property type="term" value="C:cytoplasm"/>
    <property type="evidence" value="ECO:0007669"/>
    <property type="project" value="TreeGrafter"/>
</dbReference>
<keyword evidence="3" id="KW-1185">Reference proteome</keyword>
<protein>
    <submittedName>
        <fullName evidence="2">Clavaminate synthase-like protein</fullName>
    </submittedName>
</protein>
<dbReference type="PROSITE" id="PS51184">
    <property type="entry name" value="JMJC"/>
    <property type="match status" value="1"/>
</dbReference>
<dbReference type="SUPFAM" id="SSF51197">
    <property type="entry name" value="Clavaminate synthase-like"/>
    <property type="match status" value="1"/>
</dbReference>
<gene>
    <name evidence="2" type="ORF">OE88DRAFT_1663531</name>
</gene>
<evidence type="ECO:0000259" key="1">
    <source>
        <dbReference type="PROSITE" id="PS51184"/>
    </source>
</evidence>
<dbReference type="GO" id="GO:0016706">
    <property type="term" value="F:2-oxoglutarate-dependent dioxygenase activity"/>
    <property type="evidence" value="ECO:0007669"/>
    <property type="project" value="TreeGrafter"/>
</dbReference>
<dbReference type="Pfam" id="PF13621">
    <property type="entry name" value="Cupin_8"/>
    <property type="match status" value="1"/>
</dbReference>
<dbReference type="PANTHER" id="PTHR12480:SF6">
    <property type="entry name" value="2-OXOGLUTARATE AND IRON-DEPENDENT OXYGENASE JMJD4"/>
    <property type="match status" value="1"/>
</dbReference>
<accession>A0A5C3MZB8</accession>
<dbReference type="EMBL" id="ML213517">
    <property type="protein sequence ID" value="TFK49128.1"/>
    <property type="molecule type" value="Genomic_DNA"/>
</dbReference>
<dbReference type="AlphaFoldDB" id="A0A5C3MZB8"/>
<dbReference type="InterPro" id="IPR003347">
    <property type="entry name" value="JmjC_dom"/>
</dbReference>
<dbReference type="Proteomes" id="UP000305948">
    <property type="component" value="Unassembled WGS sequence"/>
</dbReference>
<reference evidence="2 3" key="1">
    <citation type="journal article" date="2019" name="Nat. Ecol. Evol.">
        <title>Megaphylogeny resolves global patterns of mushroom evolution.</title>
        <authorList>
            <person name="Varga T."/>
            <person name="Krizsan K."/>
            <person name="Foldi C."/>
            <person name="Dima B."/>
            <person name="Sanchez-Garcia M."/>
            <person name="Sanchez-Ramirez S."/>
            <person name="Szollosi G.J."/>
            <person name="Szarkandi J.G."/>
            <person name="Papp V."/>
            <person name="Albert L."/>
            <person name="Andreopoulos W."/>
            <person name="Angelini C."/>
            <person name="Antonin V."/>
            <person name="Barry K.W."/>
            <person name="Bougher N.L."/>
            <person name="Buchanan P."/>
            <person name="Buyck B."/>
            <person name="Bense V."/>
            <person name="Catcheside P."/>
            <person name="Chovatia M."/>
            <person name="Cooper J."/>
            <person name="Damon W."/>
            <person name="Desjardin D."/>
            <person name="Finy P."/>
            <person name="Geml J."/>
            <person name="Haridas S."/>
            <person name="Hughes K."/>
            <person name="Justo A."/>
            <person name="Karasinski D."/>
            <person name="Kautmanova I."/>
            <person name="Kiss B."/>
            <person name="Kocsube S."/>
            <person name="Kotiranta H."/>
            <person name="LaButti K.M."/>
            <person name="Lechner B.E."/>
            <person name="Liimatainen K."/>
            <person name="Lipzen A."/>
            <person name="Lukacs Z."/>
            <person name="Mihaltcheva S."/>
            <person name="Morgado L.N."/>
            <person name="Niskanen T."/>
            <person name="Noordeloos M.E."/>
            <person name="Ohm R.A."/>
            <person name="Ortiz-Santana B."/>
            <person name="Ovrebo C."/>
            <person name="Racz N."/>
            <person name="Riley R."/>
            <person name="Savchenko A."/>
            <person name="Shiryaev A."/>
            <person name="Soop K."/>
            <person name="Spirin V."/>
            <person name="Szebenyi C."/>
            <person name="Tomsovsky M."/>
            <person name="Tulloss R.E."/>
            <person name="Uehling J."/>
            <person name="Grigoriev I.V."/>
            <person name="Vagvolgyi C."/>
            <person name="Papp T."/>
            <person name="Martin F.M."/>
            <person name="Miettinen O."/>
            <person name="Hibbett D.S."/>
            <person name="Nagy L.G."/>
        </authorList>
    </citation>
    <scope>NUCLEOTIDE SEQUENCE [LARGE SCALE GENOMIC DNA]</scope>
    <source>
        <strain evidence="2 3">OMC1185</strain>
    </source>
</reference>
<dbReference type="GO" id="GO:0005634">
    <property type="term" value="C:nucleus"/>
    <property type="evidence" value="ECO:0007669"/>
    <property type="project" value="TreeGrafter"/>
</dbReference>
<dbReference type="STRING" id="5364.A0A5C3MZB8"/>
<dbReference type="PANTHER" id="PTHR12480">
    <property type="entry name" value="ARGININE DEMETHYLASE AND LYSYL-HYDROXYLASE JMJD"/>
    <property type="match status" value="1"/>
</dbReference>
<dbReference type="InterPro" id="IPR050910">
    <property type="entry name" value="JMJD6_ArgDemeth/LysHydrox"/>
</dbReference>
<dbReference type="SMART" id="SM00558">
    <property type="entry name" value="JmjC"/>
    <property type="match status" value="1"/>
</dbReference>
<evidence type="ECO:0000313" key="2">
    <source>
        <dbReference type="EMBL" id="TFK49128.1"/>
    </source>
</evidence>
<dbReference type="InterPro" id="IPR041667">
    <property type="entry name" value="Cupin_8"/>
</dbReference>
<dbReference type="GO" id="GO:0045905">
    <property type="term" value="P:positive regulation of translational termination"/>
    <property type="evidence" value="ECO:0007669"/>
    <property type="project" value="TreeGrafter"/>
</dbReference>